<dbReference type="InterPro" id="IPR008972">
    <property type="entry name" value="Cupredoxin"/>
</dbReference>
<dbReference type="RefSeq" id="WP_218043207.1">
    <property type="nucleotide sequence ID" value="NZ_JAEVLS010000012.1"/>
</dbReference>
<evidence type="ECO:0000313" key="11">
    <source>
        <dbReference type="EMBL" id="MBM0108918.1"/>
    </source>
</evidence>
<dbReference type="Pfam" id="PF13442">
    <property type="entry name" value="Cytochrome_CBB3"/>
    <property type="match status" value="1"/>
</dbReference>
<evidence type="ECO:0000256" key="8">
    <source>
        <dbReference type="PROSITE-ProRule" id="PRU00433"/>
    </source>
</evidence>
<dbReference type="Proteomes" id="UP000661077">
    <property type="component" value="Unassembled WGS sequence"/>
</dbReference>
<evidence type="ECO:0000256" key="9">
    <source>
        <dbReference type="SAM" id="SignalP"/>
    </source>
</evidence>
<keyword evidence="3 8" id="KW-0349">Heme</keyword>
<protein>
    <submittedName>
        <fullName evidence="11">PQQ-binding-like beta-propeller repeat protein</fullName>
    </submittedName>
</protein>
<dbReference type="SMART" id="SM00564">
    <property type="entry name" value="PQQ"/>
    <property type="match status" value="5"/>
</dbReference>
<dbReference type="Pfam" id="PF01011">
    <property type="entry name" value="PQQ"/>
    <property type="match status" value="1"/>
</dbReference>
<evidence type="ECO:0000256" key="4">
    <source>
        <dbReference type="ARBA" id="ARBA00022723"/>
    </source>
</evidence>
<evidence type="ECO:0000256" key="7">
    <source>
        <dbReference type="ARBA" id="ARBA00023004"/>
    </source>
</evidence>
<dbReference type="SUPFAM" id="SSF49503">
    <property type="entry name" value="Cupredoxins"/>
    <property type="match status" value="1"/>
</dbReference>
<keyword evidence="6" id="KW-0560">Oxidoreductase</keyword>
<evidence type="ECO:0000259" key="10">
    <source>
        <dbReference type="PROSITE" id="PS51007"/>
    </source>
</evidence>
<evidence type="ECO:0000256" key="1">
    <source>
        <dbReference type="ARBA" id="ARBA00001931"/>
    </source>
</evidence>
<dbReference type="PANTHER" id="PTHR32303:SF10">
    <property type="entry name" value="OUTER MEMBRANE PROTEIN ASSEMBLY FACTOR BAMB"/>
    <property type="match status" value="1"/>
</dbReference>
<dbReference type="InterPro" id="IPR009056">
    <property type="entry name" value="Cyt_c-like_dom"/>
</dbReference>
<evidence type="ECO:0000313" key="12">
    <source>
        <dbReference type="Proteomes" id="UP000661077"/>
    </source>
</evidence>
<feature type="signal peptide" evidence="9">
    <location>
        <begin position="1"/>
        <end position="23"/>
    </location>
</feature>
<organism evidence="11 12">
    <name type="scientific">Steroidobacter gossypii</name>
    <dbReference type="NCBI Taxonomy" id="2805490"/>
    <lineage>
        <taxon>Bacteria</taxon>
        <taxon>Pseudomonadati</taxon>
        <taxon>Pseudomonadota</taxon>
        <taxon>Gammaproteobacteria</taxon>
        <taxon>Steroidobacterales</taxon>
        <taxon>Steroidobacteraceae</taxon>
        <taxon>Steroidobacter</taxon>
    </lineage>
</organism>
<comment type="similarity">
    <text evidence="2">Belongs to the bacterial PQQ dehydrogenase family.</text>
</comment>
<evidence type="ECO:0000256" key="2">
    <source>
        <dbReference type="ARBA" id="ARBA00008156"/>
    </source>
</evidence>
<dbReference type="Gene3D" id="2.140.10.10">
    <property type="entry name" value="Quinoprotein alcohol dehydrogenase-like superfamily"/>
    <property type="match status" value="1"/>
</dbReference>
<dbReference type="InterPro" id="IPR011047">
    <property type="entry name" value="Quinoprotein_ADH-like_sf"/>
</dbReference>
<feature type="chain" id="PRO_5046857217" evidence="9">
    <location>
        <begin position="24"/>
        <end position="828"/>
    </location>
</feature>
<dbReference type="PANTHER" id="PTHR32303">
    <property type="entry name" value="QUINOPROTEIN ALCOHOL DEHYDROGENASE (CYTOCHROME C)"/>
    <property type="match status" value="1"/>
</dbReference>
<dbReference type="InterPro" id="IPR018391">
    <property type="entry name" value="PQQ_b-propeller_rpt"/>
</dbReference>
<keyword evidence="5 9" id="KW-0732">Signal</keyword>
<dbReference type="Gene3D" id="1.10.760.10">
    <property type="entry name" value="Cytochrome c-like domain"/>
    <property type="match status" value="1"/>
</dbReference>
<comment type="caution">
    <text evidence="11">The sequence shown here is derived from an EMBL/GenBank/DDBJ whole genome shotgun (WGS) entry which is preliminary data.</text>
</comment>
<gene>
    <name evidence="11" type="ORF">JM946_29670</name>
</gene>
<dbReference type="Gene3D" id="2.60.40.420">
    <property type="entry name" value="Cupredoxins - blue copper proteins"/>
    <property type="match status" value="1"/>
</dbReference>
<dbReference type="InterPro" id="IPR002372">
    <property type="entry name" value="PQQ_rpt_dom"/>
</dbReference>
<keyword evidence="7 8" id="KW-0408">Iron</keyword>
<keyword evidence="12" id="KW-1185">Reference proteome</keyword>
<dbReference type="EMBL" id="JAEVLS010000012">
    <property type="protein sequence ID" value="MBM0108918.1"/>
    <property type="molecule type" value="Genomic_DNA"/>
</dbReference>
<evidence type="ECO:0000256" key="6">
    <source>
        <dbReference type="ARBA" id="ARBA00023002"/>
    </source>
</evidence>
<proteinExistence type="inferred from homology"/>
<keyword evidence="4 8" id="KW-0479">Metal-binding</keyword>
<feature type="domain" description="Cytochrome c" evidence="10">
    <location>
        <begin position="722"/>
        <end position="801"/>
    </location>
</feature>
<reference evidence="11 12" key="1">
    <citation type="journal article" date="2021" name="Int. J. Syst. Evol. Microbiol.">
        <title>Steroidobacter gossypii sp. nov., isolated from soil of cotton cropping field.</title>
        <authorList>
            <person name="Huang R."/>
            <person name="Yang S."/>
            <person name="Zhen C."/>
            <person name="Liu W."/>
        </authorList>
    </citation>
    <scope>NUCLEOTIDE SEQUENCE [LARGE SCALE GENOMIC DNA]</scope>
    <source>
        <strain evidence="11 12">S1-65</strain>
    </source>
</reference>
<dbReference type="PROSITE" id="PS51007">
    <property type="entry name" value="CYTC"/>
    <property type="match status" value="1"/>
</dbReference>
<dbReference type="InterPro" id="IPR036909">
    <property type="entry name" value="Cyt_c-like_dom_sf"/>
</dbReference>
<dbReference type="SUPFAM" id="SSF50998">
    <property type="entry name" value="Quinoprotein alcohol dehydrogenase-like"/>
    <property type="match status" value="1"/>
</dbReference>
<accession>A0ABS1X6R3</accession>
<name>A0ABS1X6R3_9GAMM</name>
<sequence length="828" mass="89563">MRLWVRWLVFNAIAIVSAHGVCAELPSAAPGRDYARSPSADWPMLNGDQSNMRFSGLARINKSNVSELGLAWVSENFGDGATSQSPVVVNDGLLFVTAGQYVHALDAKFGERVWSYKSPAGKDSTGLFRSGNLGLVNLSKGVPNNGGVRIGQGLVFVGLVGGTVVALREKTGKLVWTRHPGTHESNKGHWTAGSLTYSSGILFTGLADDAENRRGKLTALDAMTGRQLWQRFSIPGPGEPGHETWPSFNDGWRFGGGGISASPAVDPELGLVYFTAGDPAPAYGGDLRPGDNLYSGSVLAVEVKTGKLKWYYQFVRHDVFGAASGAPILLYDAQVDGSARKALAVMRGDGHVFQLDRVTGKPLAPIEERAVPQLPSQSTAKTQPFPMVGESILKSCEDWQKEPVPAGFVLGCMFTPPASPPPSTDPQNVLAPAAMATGSAMAYSPQTGYFYAYGTSILHWPRRSQDPYFRKEVGAIPGLQTYGEFAALDSRTGKIVWRRRVPVGATTVEPLTTAGELVFRSSGDGRLEASDAGSGQILWDFQAGSSGGPVVTYELDGEQYLAATLGTAVWAFKRGGKPIERPKPVVSRSEEALPGPLVDTAEIETSSAHRSETARGTRYFIDEFTFNPVRARVKVGSKLLFVNNGILHHEIVALDNSWSTGRLSPGEEAWLTFGNPGEHLYVCKEHPWSYGQLIVRSDDLISRSHEKPMESDTESASRDFSDRARRGREHFERNCSVCHGEDLAGRGAAPALLGEAFMLRWTNVSVADLFDNIRSTMPLANPGSLSRETYLDIAAYLLRTNGISLQGELKDDAQHLRSIKMKASTTRN</sequence>
<evidence type="ECO:0000256" key="5">
    <source>
        <dbReference type="ARBA" id="ARBA00022729"/>
    </source>
</evidence>
<comment type="cofactor">
    <cofactor evidence="1">
        <name>pyrroloquinoline quinone</name>
        <dbReference type="ChEBI" id="CHEBI:58442"/>
    </cofactor>
</comment>
<dbReference type="Pfam" id="PF13360">
    <property type="entry name" value="PQQ_2"/>
    <property type="match status" value="1"/>
</dbReference>
<evidence type="ECO:0000256" key="3">
    <source>
        <dbReference type="ARBA" id="ARBA00022617"/>
    </source>
</evidence>
<dbReference type="SUPFAM" id="SSF46626">
    <property type="entry name" value="Cytochrome c"/>
    <property type="match status" value="1"/>
</dbReference>